<dbReference type="Gene3D" id="3.40.630.30">
    <property type="match status" value="1"/>
</dbReference>
<evidence type="ECO:0000313" key="5">
    <source>
        <dbReference type="Proteomes" id="UP001501391"/>
    </source>
</evidence>
<dbReference type="InterPro" id="IPR013653">
    <property type="entry name" value="GCN5-like_dom"/>
</dbReference>
<dbReference type="SUPFAM" id="SSF55729">
    <property type="entry name" value="Acyl-CoA N-acyltransferases (Nat)"/>
    <property type="match status" value="1"/>
</dbReference>
<sequence>MVSGEAVVLDDPVGASLRGPHARFARRLGRAATYLPGVATFSAVSGDPDSADWADLARLLGRGEFADMFSCPVIPPPDWEPVFVLEGRQMIWPGGGRPGRPDAAGGTGVVELGAADVPEMLDLVARTRPGPFRPRTHELGTYLGIRDGGRLVAMAGERLRPPGWTEISSVCTAPEARGRGHAARLVRALVARVLARNERPFLHVAEANTHARALYERIGFESRRQVTFRGFRTP</sequence>
<organism evidence="4 5">
    <name type="scientific">Streptomyces bangladeshensis</name>
    <dbReference type="NCBI Taxonomy" id="295352"/>
    <lineage>
        <taxon>Bacteria</taxon>
        <taxon>Bacillati</taxon>
        <taxon>Actinomycetota</taxon>
        <taxon>Actinomycetes</taxon>
        <taxon>Kitasatosporales</taxon>
        <taxon>Streptomycetaceae</taxon>
        <taxon>Streptomyces</taxon>
    </lineage>
</organism>
<evidence type="ECO:0000313" key="4">
    <source>
        <dbReference type="EMBL" id="GAA2197998.1"/>
    </source>
</evidence>
<evidence type="ECO:0000259" key="3">
    <source>
        <dbReference type="PROSITE" id="PS51186"/>
    </source>
</evidence>
<dbReference type="InterPro" id="IPR016181">
    <property type="entry name" value="Acyl_CoA_acyltransferase"/>
</dbReference>
<dbReference type="PROSITE" id="PS51186">
    <property type="entry name" value="GNAT"/>
    <property type="match status" value="1"/>
</dbReference>
<evidence type="ECO:0000256" key="1">
    <source>
        <dbReference type="ARBA" id="ARBA00022679"/>
    </source>
</evidence>
<dbReference type="InterPro" id="IPR050832">
    <property type="entry name" value="Bact_Acetyltransf"/>
</dbReference>
<accession>A0ABP5NEJ1</accession>
<keyword evidence="1" id="KW-0808">Transferase</keyword>
<dbReference type="PANTHER" id="PTHR43877">
    <property type="entry name" value="AMINOALKYLPHOSPHONATE N-ACETYLTRANSFERASE-RELATED-RELATED"/>
    <property type="match status" value="1"/>
</dbReference>
<dbReference type="PANTHER" id="PTHR43877:SF2">
    <property type="entry name" value="AMINOALKYLPHOSPHONATE N-ACETYLTRANSFERASE-RELATED"/>
    <property type="match status" value="1"/>
</dbReference>
<keyword evidence="2" id="KW-0012">Acyltransferase</keyword>
<feature type="domain" description="N-acetyltransferase" evidence="3">
    <location>
        <begin position="107"/>
        <end position="234"/>
    </location>
</feature>
<reference evidence="5" key="1">
    <citation type="journal article" date="2019" name="Int. J. Syst. Evol. Microbiol.">
        <title>The Global Catalogue of Microorganisms (GCM) 10K type strain sequencing project: providing services to taxonomists for standard genome sequencing and annotation.</title>
        <authorList>
            <consortium name="The Broad Institute Genomics Platform"/>
            <consortium name="The Broad Institute Genome Sequencing Center for Infectious Disease"/>
            <person name="Wu L."/>
            <person name="Ma J."/>
        </authorList>
    </citation>
    <scope>NUCLEOTIDE SEQUENCE [LARGE SCALE GENOMIC DNA]</scope>
    <source>
        <strain evidence="5">JCM 14924</strain>
    </source>
</reference>
<evidence type="ECO:0000256" key="2">
    <source>
        <dbReference type="ARBA" id="ARBA00023315"/>
    </source>
</evidence>
<comment type="caution">
    <text evidence="4">The sequence shown here is derived from an EMBL/GenBank/DDBJ whole genome shotgun (WGS) entry which is preliminary data.</text>
</comment>
<dbReference type="EMBL" id="BAAAOQ010000012">
    <property type="protein sequence ID" value="GAA2197998.1"/>
    <property type="molecule type" value="Genomic_DNA"/>
</dbReference>
<dbReference type="Pfam" id="PF08445">
    <property type="entry name" value="FR47"/>
    <property type="match status" value="1"/>
</dbReference>
<name>A0ABP5NEJ1_9ACTN</name>
<dbReference type="Proteomes" id="UP001501391">
    <property type="component" value="Unassembled WGS sequence"/>
</dbReference>
<dbReference type="CDD" id="cd04301">
    <property type="entry name" value="NAT_SF"/>
    <property type="match status" value="1"/>
</dbReference>
<gene>
    <name evidence="4" type="ORF">GCM10009787_38850</name>
</gene>
<protein>
    <submittedName>
        <fullName evidence="4">GNAT family N-acetyltransferase</fullName>
    </submittedName>
</protein>
<dbReference type="RefSeq" id="WP_059256192.1">
    <property type="nucleotide sequence ID" value="NZ_BAAAOQ010000012.1"/>
</dbReference>
<keyword evidence="5" id="KW-1185">Reference proteome</keyword>
<dbReference type="InterPro" id="IPR000182">
    <property type="entry name" value="GNAT_dom"/>
</dbReference>
<proteinExistence type="predicted"/>